<dbReference type="PANTHER" id="PTHR42064:SF1">
    <property type="entry name" value="YALI0F28677P"/>
    <property type="match status" value="1"/>
</dbReference>
<organism evidence="2 3">
    <name type="scientific">Meristemomyces frigidus</name>
    <dbReference type="NCBI Taxonomy" id="1508187"/>
    <lineage>
        <taxon>Eukaryota</taxon>
        <taxon>Fungi</taxon>
        <taxon>Dikarya</taxon>
        <taxon>Ascomycota</taxon>
        <taxon>Pezizomycotina</taxon>
        <taxon>Dothideomycetes</taxon>
        <taxon>Dothideomycetidae</taxon>
        <taxon>Mycosphaerellales</taxon>
        <taxon>Teratosphaeriaceae</taxon>
        <taxon>Meristemomyces</taxon>
    </lineage>
</organism>
<dbReference type="AlphaFoldDB" id="A0AAN7TEK3"/>
<reference evidence="2" key="1">
    <citation type="submission" date="2023-08" db="EMBL/GenBank/DDBJ databases">
        <title>Black Yeasts Isolated from many extreme environments.</title>
        <authorList>
            <person name="Coleine C."/>
            <person name="Stajich J.E."/>
            <person name="Selbmann L."/>
        </authorList>
    </citation>
    <scope>NUCLEOTIDE SEQUENCE</scope>
    <source>
        <strain evidence="2">CCFEE 5401</strain>
    </source>
</reference>
<dbReference type="EMBL" id="JAVRRL010000040">
    <property type="protein sequence ID" value="KAK5111345.1"/>
    <property type="molecule type" value="Genomic_DNA"/>
</dbReference>
<evidence type="ECO:0000313" key="2">
    <source>
        <dbReference type="EMBL" id="KAK5111345.1"/>
    </source>
</evidence>
<protein>
    <submittedName>
        <fullName evidence="2">Uncharacterized protein</fullName>
    </submittedName>
</protein>
<comment type="caution">
    <text evidence="2">The sequence shown here is derived from an EMBL/GenBank/DDBJ whole genome shotgun (WGS) entry which is preliminary data.</text>
</comment>
<proteinExistence type="predicted"/>
<feature type="region of interest" description="Disordered" evidence="1">
    <location>
        <begin position="37"/>
        <end position="61"/>
    </location>
</feature>
<gene>
    <name evidence="2" type="ORF">LTR62_005185</name>
</gene>
<sequence>MANFVHLPVYGLDRGSISGKDDLQDTSAPVTVEDVVSRPAAGAEDPECSDRESISGKDNLPNTYSSVVDGDHVLSLSAGAESLKCPDRQSISGKEYLQDNSNLVGGEDRVPNAPAGAESMRCPDLADLARLLRLQKYKRRRTQELRNELRRMQIATERTARLARVAHSVEHTLAECVRNEDKSSFVSLFNAFHDTVLDVAGQSGEDLEHVSADAAFLDVVPETTRSTIYALANQIRNNGDFLANRLTYLTEKEILTLLPDHCLARSNNSVFESSSTSWSRASRQIGYAVDAQMDLLAAQTYGSFLETLMFSFRGSTRCTSKVDRSCLDVWSKVCARLLTEQKPGGDKLVLAVLDICAQGSVWNGKAKFELWLLQTLQTGHFLLEQPSKQSFQARMQPRSEVLNEDEIRSEQFYNLAMLRLLDALLEDIAMLIPQSALEMMNAICRLLPSHETSPQDFVHFVISRWLFPSFLFEAITLPEAGLLISKARPFSG</sequence>
<evidence type="ECO:0000256" key="1">
    <source>
        <dbReference type="SAM" id="MobiDB-lite"/>
    </source>
</evidence>
<accession>A0AAN7TEK3</accession>
<dbReference type="PANTHER" id="PTHR42064">
    <property type="entry name" value="YALI0F28677P"/>
    <property type="match status" value="1"/>
</dbReference>
<evidence type="ECO:0000313" key="3">
    <source>
        <dbReference type="Proteomes" id="UP001310890"/>
    </source>
</evidence>
<dbReference type="Proteomes" id="UP001310890">
    <property type="component" value="Unassembled WGS sequence"/>
</dbReference>
<name>A0AAN7TEK3_9PEZI</name>